<dbReference type="InterPro" id="IPR050832">
    <property type="entry name" value="Bact_Acetyltransf"/>
</dbReference>
<dbReference type="EMBL" id="UOEP01000139">
    <property type="protein sequence ID" value="VAW21240.1"/>
    <property type="molecule type" value="Genomic_DNA"/>
</dbReference>
<reference evidence="4" key="1">
    <citation type="submission" date="2018-06" db="EMBL/GenBank/DDBJ databases">
        <authorList>
            <person name="Zhirakovskaya E."/>
        </authorList>
    </citation>
    <scope>NUCLEOTIDE SEQUENCE</scope>
</reference>
<evidence type="ECO:0000256" key="2">
    <source>
        <dbReference type="ARBA" id="ARBA00023315"/>
    </source>
</evidence>
<dbReference type="InterPro" id="IPR000182">
    <property type="entry name" value="GNAT_dom"/>
</dbReference>
<evidence type="ECO:0000259" key="3">
    <source>
        <dbReference type="PROSITE" id="PS51186"/>
    </source>
</evidence>
<evidence type="ECO:0000313" key="4">
    <source>
        <dbReference type="EMBL" id="VAW21240.1"/>
    </source>
</evidence>
<evidence type="ECO:0000256" key="1">
    <source>
        <dbReference type="ARBA" id="ARBA00022679"/>
    </source>
</evidence>
<sequence>MAFNIKTLDFDTHLFGYKVGRIELHNFVKKDLGALKKQVENEAFRLVYIFTNDERSKSTLNAAGVTFVGETRVYINKDLKSHPTITNSIGLYEKCFVSPSLLKLAYASGAFSRFSNDPHFTGNESLKVFKTWIEKSVRKEIASHIVVYKAGSREVGLVTCNLIGDCCKIGLMAVHENFRNKNIARGLMQFLAGLMGGQGAKTITVTTQSKNTAACRLYESLGFNIQATESIFHLWI</sequence>
<dbReference type="PANTHER" id="PTHR43877:SF2">
    <property type="entry name" value="AMINOALKYLPHOSPHONATE N-ACETYLTRANSFERASE-RELATED"/>
    <property type="match status" value="1"/>
</dbReference>
<organism evidence="4">
    <name type="scientific">hydrothermal vent metagenome</name>
    <dbReference type="NCBI Taxonomy" id="652676"/>
    <lineage>
        <taxon>unclassified sequences</taxon>
        <taxon>metagenomes</taxon>
        <taxon>ecological metagenomes</taxon>
    </lineage>
</organism>
<feature type="domain" description="N-acetyltransferase" evidence="3">
    <location>
        <begin position="109"/>
        <end position="236"/>
    </location>
</feature>
<dbReference type="CDD" id="cd04301">
    <property type="entry name" value="NAT_SF"/>
    <property type="match status" value="1"/>
</dbReference>
<dbReference type="Pfam" id="PF00583">
    <property type="entry name" value="Acetyltransf_1"/>
    <property type="match status" value="1"/>
</dbReference>
<accession>A0A3B0TWR6</accession>
<dbReference type="PANTHER" id="PTHR43877">
    <property type="entry name" value="AMINOALKYLPHOSPHONATE N-ACETYLTRANSFERASE-RELATED-RELATED"/>
    <property type="match status" value="1"/>
</dbReference>
<dbReference type="InterPro" id="IPR016181">
    <property type="entry name" value="Acyl_CoA_acyltransferase"/>
</dbReference>
<dbReference type="AlphaFoldDB" id="A0A3B0TWR6"/>
<proteinExistence type="predicted"/>
<dbReference type="SUPFAM" id="SSF55729">
    <property type="entry name" value="Acyl-CoA N-acyltransferases (Nat)"/>
    <property type="match status" value="1"/>
</dbReference>
<name>A0A3B0TWR6_9ZZZZ</name>
<keyword evidence="1" id="KW-0808">Transferase</keyword>
<dbReference type="GO" id="GO:0016747">
    <property type="term" value="F:acyltransferase activity, transferring groups other than amino-acyl groups"/>
    <property type="evidence" value="ECO:0007669"/>
    <property type="project" value="InterPro"/>
</dbReference>
<gene>
    <name evidence="4" type="ORF">MNBD_BACTEROID01-1652</name>
</gene>
<dbReference type="PROSITE" id="PS51186">
    <property type="entry name" value="GNAT"/>
    <property type="match status" value="1"/>
</dbReference>
<keyword evidence="2" id="KW-0012">Acyltransferase</keyword>
<protein>
    <recommendedName>
        <fullName evidence="3">N-acetyltransferase domain-containing protein</fullName>
    </recommendedName>
</protein>
<dbReference type="Gene3D" id="3.40.630.30">
    <property type="match status" value="1"/>
</dbReference>